<evidence type="ECO:0000259" key="7">
    <source>
        <dbReference type="Pfam" id="PF05922"/>
    </source>
</evidence>
<evidence type="ECO:0000256" key="2">
    <source>
        <dbReference type="ARBA" id="ARBA00022670"/>
    </source>
</evidence>
<evidence type="ECO:0000256" key="4">
    <source>
        <dbReference type="ARBA" id="ARBA00022825"/>
    </source>
</evidence>
<keyword evidence="3" id="KW-0378">Hydrolase</keyword>
<dbReference type="EMBL" id="JASJQH010003990">
    <property type="protein sequence ID" value="KAK9759453.1"/>
    <property type="molecule type" value="Genomic_DNA"/>
</dbReference>
<gene>
    <name evidence="8" type="ORF">K7432_017568</name>
</gene>
<dbReference type="Gene3D" id="3.40.50.200">
    <property type="entry name" value="Peptidase S8/S53 domain"/>
    <property type="match status" value="1"/>
</dbReference>
<keyword evidence="4" id="KW-0720">Serine protease</keyword>
<dbReference type="InterPro" id="IPR036852">
    <property type="entry name" value="Peptidase_S8/S53_dom_sf"/>
</dbReference>
<reference evidence="8 9" key="1">
    <citation type="submission" date="2023-04" db="EMBL/GenBank/DDBJ databases">
        <title>Genome of Basidiobolus ranarum AG-B5.</title>
        <authorList>
            <person name="Stajich J.E."/>
            <person name="Carter-House D."/>
            <person name="Gryganskyi A."/>
        </authorList>
    </citation>
    <scope>NUCLEOTIDE SEQUENCE [LARGE SCALE GENOMIC DNA]</scope>
    <source>
        <strain evidence="8 9">AG-B5</strain>
    </source>
</reference>
<comment type="caution">
    <text evidence="5">Lacks conserved residue(s) required for the propagation of feature annotation.</text>
</comment>
<proteinExistence type="inferred from homology"/>
<evidence type="ECO:0000313" key="8">
    <source>
        <dbReference type="EMBL" id="KAK9759453.1"/>
    </source>
</evidence>
<dbReference type="PROSITE" id="PS00136">
    <property type="entry name" value="SUBTILASE_ASP"/>
    <property type="match status" value="1"/>
</dbReference>
<feature type="chain" id="PRO_5045634066" description="Inhibitor I9 domain-containing protein" evidence="6">
    <location>
        <begin position="25"/>
        <end position="197"/>
    </location>
</feature>
<dbReference type="PRINTS" id="PR00723">
    <property type="entry name" value="SUBTILISIN"/>
</dbReference>
<evidence type="ECO:0000256" key="3">
    <source>
        <dbReference type="ARBA" id="ARBA00022801"/>
    </source>
</evidence>
<dbReference type="PANTHER" id="PTHR43806">
    <property type="entry name" value="PEPTIDASE S8"/>
    <property type="match status" value="1"/>
</dbReference>
<dbReference type="Gene3D" id="3.30.70.80">
    <property type="entry name" value="Peptidase S8 propeptide/proteinase inhibitor I9"/>
    <property type="match status" value="1"/>
</dbReference>
<dbReference type="SUPFAM" id="SSF52743">
    <property type="entry name" value="Subtilisin-like"/>
    <property type="match status" value="1"/>
</dbReference>
<keyword evidence="6" id="KW-0732">Signal</keyword>
<feature type="signal peptide" evidence="6">
    <location>
        <begin position="1"/>
        <end position="24"/>
    </location>
</feature>
<dbReference type="InterPro" id="IPR023827">
    <property type="entry name" value="Peptidase_S8_Asp-AS"/>
</dbReference>
<keyword evidence="2" id="KW-0645">Protease</keyword>
<comment type="caution">
    <text evidence="8">The sequence shown here is derived from an EMBL/GenBank/DDBJ whole genome shotgun (WGS) entry which is preliminary data.</text>
</comment>
<dbReference type="PANTHER" id="PTHR43806:SF11">
    <property type="entry name" value="CEREVISIN-RELATED"/>
    <property type="match status" value="1"/>
</dbReference>
<accession>A0ABR2WD79</accession>
<feature type="domain" description="Inhibitor I9" evidence="7">
    <location>
        <begin position="32"/>
        <end position="111"/>
    </location>
</feature>
<dbReference type="PROSITE" id="PS51892">
    <property type="entry name" value="SUBTILASE"/>
    <property type="match status" value="1"/>
</dbReference>
<organism evidence="8 9">
    <name type="scientific">Basidiobolus ranarum</name>
    <dbReference type="NCBI Taxonomy" id="34480"/>
    <lineage>
        <taxon>Eukaryota</taxon>
        <taxon>Fungi</taxon>
        <taxon>Fungi incertae sedis</taxon>
        <taxon>Zoopagomycota</taxon>
        <taxon>Entomophthoromycotina</taxon>
        <taxon>Basidiobolomycetes</taxon>
        <taxon>Basidiobolales</taxon>
        <taxon>Basidiobolaceae</taxon>
        <taxon>Basidiobolus</taxon>
    </lineage>
</organism>
<evidence type="ECO:0000256" key="6">
    <source>
        <dbReference type="SAM" id="SignalP"/>
    </source>
</evidence>
<dbReference type="Pfam" id="PF05922">
    <property type="entry name" value="Inhibitor_I9"/>
    <property type="match status" value="1"/>
</dbReference>
<protein>
    <recommendedName>
        <fullName evidence="7">Inhibitor I9 domain-containing protein</fullName>
    </recommendedName>
</protein>
<name>A0ABR2WD79_9FUNG</name>
<dbReference type="Proteomes" id="UP001479436">
    <property type="component" value="Unassembled WGS sequence"/>
</dbReference>
<evidence type="ECO:0000256" key="1">
    <source>
        <dbReference type="ARBA" id="ARBA00011073"/>
    </source>
</evidence>
<evidence type="ECO:0000313" key="9">
    <source>
        <dbReference type="Proteomes" id="UP001479436"/>
    </source>
</evidence>
<dbReference type="InterPro" id="IPR037045">
    <property type="entry name" value="S8pro/Inhibitor_I9_sf"/>
</dbReference>
<comment type="similarity">
    <text evidence="1 5">Belongs to the peptidase S8 family.</text>
</comment>
<dbReference type="InterPro" id="IPR010259">
    <property type="entry name" value="S8pro/Inhibitor_I9"/>
</dbReference>
<dbReference type="InterPro" id="IPR050131">
    <property type="entry name" value="Peptidase_S8_subtilisin-like"/>
</dbReference>
<dbReference type="InterPro" id="IPR015500">
    <property type="entry name" value="Peptidase_S8_subtilisin-rel"/>
</dbReference>
<evidence type="ECO:0000256" key="5">
    <source>
        <dbReference type="PROSITE-ProRule" id="PRU01240"/>
    </source>
</evidence>
<sequence length="197" mass="21369">MVSIRTFALGSLVAIVLAIPLSEAQAPEVANRYIVKIKSTADANKVDQLLKTKLDQYNRGRSGNNTLKNELKSRFSLESFNAYAGVLSESLVRDLKGNADVEYIEAEQIFTISGTQNSPPSWGLPRVSQRARNPNAPYNYPDNAGAGVDVYVIDTGINVRHSDFGGRATLPVSFISGEATDDLNGHGTHVAGAKWCW</sequence>
<keyword evidence="9" id="KW-1185">Reference proteome</keyword>